<dbReference type="SUPFAM" id="SSF53098">
    <property type="entry name" value="Ribonuclease H-like"/>
    <property type="match status" value="1"/>
</dbReference>
<evidence type="ECO:0000313" key="2">
    <source>
        <dbReference type="Proteomes" id="UP000046395"/>
    </source>
</evidence>
<dbReference type="SMART" id="SM00474">
    <property type="entry name" value="35EXOc"/>
    <property type="match status" value="1"/>
</dbReference>
<reference evidence="2" key="2">
    <citation type="submission" date="2014-03" db="EMBL/GenBank/DDBJ databases">
        <title>The whipworm genome and dual-species transcriptomics of an intimate host-pathogen interaction.</title>
        <authorList>
            <person name="Foth B.J."/>
            <person name="Tsai I.J."/>
            <person name="Reid A.J."/>
            <person name="Bancroft A.J."/>
            <person name="Nichol S."/>
            <person name="Tracey A."/>
            <person name="Holroyd N."/>
            <person name="Cotton J.A."/>
            <person name="Stanley E.J."/>
            <person name="Zarowiecki M."/>
            <person name="Liu J.Z."/>
            <person name="Huckvale T."/>
            <person name="Cooper P.J."/>
            <person name="Grencis R.K."/>
            <person name="Berriman M."/>
        </authorList>
    </citation>
    <scope>NUCLEOTIDE SEQUENCE [LARGE SCALE GENOMIC DNA]</scope>
    <source>
        <strain evidence="2">Edinburgh</strain>
    </source>
</reference>
<dbReference type="InterPro" id="IPR052408">
    <property type="entry name" value="Exonuclease_MUT-7-like"/>
</dbReference>
<dbReference type="InterPro" id="IPR036397">
    <property type="entry name" value="RNaseH_sf"/>
</dbReference>
<dbReference type="Gene3D" id="3.30.420.10">
    <property type="entry name" value="Ribonuclease H-like superfamily/Ribonuclease H"/>
    <property type="match status" value="1"/>
</dbReference>
<evidence type="ECO:0000313" key="4">
    <source>
        <dbReference type="WBParaSite" id="TMUE_3000011903.2"/>
    </source>
</evidence>
<evidence type="ECO:0000313" key="3">
    <source>
        <dbReference type="WBParaSite" id="TMUE_3000011903.1"/>
    </source>
</evidence>
<dbReference type="AlphaFoldDB" id="A0A5S6QXP9"/>
<dbReference type="Pfam" id="PF01612">
    <property type="entry name" value="DNA_pol_A_exo1"/>
    <property type="match status" value="1"/>
</dbReference>
<dbReference type="WBParaSite" id="TMUE_3000011903.3">
    <property type="protein sequence ID" value="TMUE_3000011903.3"/>
    <property type="gene ID" value="WBGene00291028"/>
</dbReference>
<dbReference type="GO" id="GO:0006139">
    <property type="term" value="P:nucleobase-containing compound metabolic process"/>
    <property type="evidence" value="ECO:0007669"/>
    <property type="project" value="InterPro"/>
</dbReference>
<dbReference type="WBParaSite" id="TMUE_3000011903.2">
    <property type="protein sequence ID" value="TMUE_3000011903.2"/>
    <property type="gene ID" value="WBGene00291028"/>
</dbReference>
<dbReference type="STRING" id="70415.A0A5S6QXP9"/>
<evidence type="ECO:0000259" key="1">
    <source>
        <dbReference type="SMART" id="SM00474"/>
    </source>
</evidence>
<proteinExistence type="predicted"/>
<reference evidence="3" key="3">
    <citation type="submission" date="2019-12" db="UniProtKB">
        <authorList>
            <consortium name="WormBaseParasite"/>
        </authorList>
    </citation>
    <scope>IDENTIFICATION</scope>
</reference>
<accession>A0A5S6QXP9</accession>
<protein>
    <submittedName>
        <fullName evidence="3 4">3'-5' exonuclease domain-containing protein</fullName>
    </submittedName>
</protein>
<organism evidence="2 3">
    <name type="scientific">Trichuris muris</name>
    <name type="common">Mouse whipworm</name>
    <dbReference type="NCBI Taxonomy" id="70415"/>
    <lineage>
        <taxon>Eukaryota</taxon>
        <taxon>Metazoa</taxon>
        <taxon>Ecdysozoa</taxon>
        <taxon>Nematoda</taxon>
        <taxon>Enoplea</taxon>
        <taxon>Dorylaimia</taxon>
        <taxon>Trichinellida</taxon>
        <taxon>Trichuridae</taxon>
        <taxon>Trichuris</taxon>
    </lineage>
</organism>
<keyword evidence="2" id="KW-1185">Reference proteome</keyword>
<dbReference type="GO" id="GO:0003676">
    <property type="term" value="F:nucleic acid binding"/>
    <property type="evidence" value="ECO:0007669"/>
    <property type="project" value="InterPro"/>
</dbReference>
<dbReference type="InterPro" id="IPR002562">
    <property type="entry name" value="3'-5'_exonuclease_dom"/>
</dbReference>
<dbReference type="PANTHER" id="PTHR47765">
    <property type="entry name" value="3'-5' EXONUCLEASE DOMAIN-CONTAINING PROTEIN"/>
    <property type="match status" value="1"/>
</dbReference>
<dbReference type="PANTHER" id="PTHR47765:SF2">
    <property type="entry name" value="EXONUCLEASE MUT-7 HOMOLOG"/>
    <property type="match status" value="1"/>
</dbReference>
<name>A0A5S6QXP9_TRIMR</name>
<sequence length="577" mass="65755">MSSEDEEATASNPDGDDLFADIIERMSDLKTHSSPDLLESMCACVKKCPTRSFRRLAKCLDALPDPLRNVLQLLESCPSEASQTAMDSVKCFLVAFHKWLGSSLFNETEKSADLKARALSVATEFSMNLLTVLDDIYDLKSAESLCLASIWDLINRNRHHDAAVCMLTFKLCSRFSEVEVALPLVLLHEQKLAASCVEGDINKQKRLARIVDSNLHPKGKFFRFINKYRPLEPKKPQFELVNAERFLKFVIKHFNLDVSEVAPNLEQDCLMRGVQYFIRLRYKTMELPGSCFSELMDDILMRYPSIRQFAVSELMKVQDLHEAYRLCELFRIFVAELPMSYSWYYIYQCGPLILTQDLPIVDRLRLPNHVCIRFVRNAEDFRSAVEHAKQVRLAALDSEWTPNIGFNSGGTIAALLQIAVDNSVYLVEIDELLRNSSREDISKAFENLMCTSSILKLGFDFSSQDVTALVGALPFCAHIFARISNLTCVQRLAQSKINDLFGANYPEKFSALYGSRQVNCGLKNLCKALLDVELDKRQRLSNWKRRPLRPEQVEYAALDVYCLLLIYQKLSTMTNSS</sequence>
<reference evidence="2" key="1">
    <citation type="submission" date="2013-11" db="EMBL/GenBank/DDBJ databases">
        <authorList>
            <person name="Aslett M."/>
        </authorList>
    </citation>
    <scope>NUCLEOTIDE SEQUENCE [LARGE SCALE GENOMIC DNA]</scope>
    <source>
        <strain evidence="2">Edinburgh</strain>
    </source>
</reference>
<feature type="domain" description="3'-5' exonuclease" evidence="1">
    <location>
        <begin position="372"/>
        <end position="575"/>
    </location>
</feature>
<dbReference type="Proteomes" id="UP000046395">
    <property type="component" value="Unassembled WGS sequence"/>
</dbReference>
<dbReference type="WBParaSite" id="TMUE_3000011903.1">
    <property type="protein sequence ID" value="TMUE_3000011903.1"/>
    <property type="gene ID" value="WBGene00291028"/>
</dbReference>
<dbReference type="GO" id="GO:0008408">
    <property type="term" value="F:3'-5' exonuclease activity"/>
    <property type="evidence" value="ECO:0007669"/>
    <property type="project" value="InterPro"/>
</dbReference>
<dbReference type="InterPro" id="IPR012337">
    <property type="entry name" value="RNaseH-like_sf"/>
</dbReference>